<dbReference type="InterPro" id="IPR007712">
    <property type="entry name" value="RelE/ParE_toxin"/>
</dbReference>
<sequence>MKVRLSGAARAYILREAKYLTDRSPAAGTAFLKTMQSARQQLSQFPEIGFQPSAVRGSRRLIAGDYVIDYDVGRYAIDISSIRHGRQSDGDLPLDDNFDYE</sequence>
<gene>
    <name evidence="2" type="ORF">RPMA_18645</name>
</gene>
<evidence type="ECO:0000313" key="2">
    <source>
        <dbReference type="EMBL" id="QUS40627.1"/>
    </source>
</evidence>
<dbReference type="EMBL" id="CP036498">
    <property type="protein sequence ID" value="QUS40627.1"/>
    <property type="molecule type" value="Genomic_DNA"/>
</dbReference>
<keyword evidence="1" id="KW-1277">Toxin-antitoxin system</keyword>
<organism evidence="2 3">
    <name type="scientific">Tardiphaga alba</name>
    <dbReference type="NCBI Taxonomy" id="340268"/>
    <lineage>
        <taxon>Bacteria</taxon>
        <taxon>Pseudomonadati</taxon>
        <taxon>Pseudomonadota</taxon>
        <taxon>Alphaproteobacteria</taxon>
        <taxon>Hyphomicrobiales</taxon>
        <taxon>Nitrobacteraceae</taxon>
        <taxon>Tardiphaga</taxon>
    </lineage>
</organism>
<dbReference type="Proteomes" id="UP000682843">
    <property type="component" value="Chromosome"/>
</dbReference>
<protein>
    <submittedName>
        <fullName evidence="2">Type II toxin-antitoxin system RelE/ParE family toxin</fullName>
    </submittedName>
</protein>
<evidence type="ECO:0000313" key="3">
    <source>
        <dbReference type="Proteomes" id="UP000682843"/>
    </source>
</evidence>
<dbReference type="Pfam" id="PF05016">
    <property type="entry name" value="ParE_toxin"/>
    <property type="match status" value="1"/>
</dbReference>
<reference evidence="2 3" key="1">
    <citation type="submission" date="2019-02" db="EMBL/GenBank/DDBJ databases">
        <title>Emended description of the genus Rhodopseudomonas and description of Rhodopseudomonas albus sp. nov., a non-phototrophic, heavy-metal-tolerant bacterium isolated from garden soil.</title>
        <authorList>
            <person name="Bao Z."/>
            <person name="Cao W.W."/>
            <person name="Sato Y."/>
            <person name="Nishizawa T."/>
            <person name="Zhao J."/>
            <person name="Guo Y."/>
            <person name="Ohta H."/>
        </authorList>
    </citation>
    <scope>NUCLEOTIDE SEQUENCE [LARGE SCALE GENOMIC DNA]</scope>
    <source>
        <strain evidence="2 3">SK50-23</strain>
    </source>
</reference>
<evidence type="ECO:0000256" key="1">
    <source>
        <dbReference type="ARBA" id="ARBA00022649"/>
    </source>
</evidence>
<proteinExistence type="predicted"/>
<accession>A0ABX8ABL6</accession>
<dbReference type="Gene3D" id="3.30.2310.20">
    <property type="entry name" value="RelE-like"/>
    <property type="match status" value="1"/>
</dbReference>
<keyword evidence="3" id="KW-1185">Reference proteome</keyword>
<name>A0ABX8ABL6_9BRAD</name>
<dbReference type="InterPro" id="IPR035093">
    <property type="entry name" value="RelE/ParE_toxin_dom_sf"/>
</dbReference>
<dbReference type="RefSeq" id="WP_211909213.1">
    <property type="nucleotide sequence ID" value="NZ_CP036498.1"/>
</dbReference>